<reference evidence="2" key="1">
    <citation type="journal article" date="2013" name="Mol. Plant Microbe Interact.">
        <title>Global aspects of pacC regulation of pathogenicity genes in Colletotrichum gloeosporioides as revealed by transcriptome analysis.</title>
        <authorList>
            <person name="Alkan N."/>
            <person name="Meng X."/>
            <person name="Friedlander G."/>
            <person name="Reuveni E."/>
            <person name="Sukno S."/>
            <person name="Sherman A."/>
            <person name="Thon M."/>
            <person name="Fluhr R."/>
            <person name="Prusky D."/>
        </authorList>
    </citation>
    <scope>NUCLEOTIDE SEQUENCE [LARGE SCALE GENOMIC DNA]</scope>
    <source>
        <strain evidence="2">Cg-14</strain>
    </source>
</reference>
<name>T0KFQ1_COLGC</name>
<dbReference type="AlphaFoldDB" id="T0KFQ1"/>
<proteinExistence type="predicted"/>
<protein>
    <submittedName>
        <fullName evidence="1">Uncharacterized protein</fullName>
    </submittedName>
</protein>
<gene>
    <name evidence="1" type="ORF">CGLO_08614</name>
</gene>
<dbReference type="Proteomes" id="UP000015530">
    <property type="component" value="Unassembled WGS sequence"/>
</dbReference>
<dbReference type="HOGENOM" id="CLU_2497749_0_0_1"/>
<evidence type="ECO:0000313" key="1">
    <source>
        <dbReference type="EMBL" id="EQB51808.1"/>
    </source>
</evidence>
<accession>T0KFQ1</accession>
<organism evidence="1 2">
    <name type="scientific">Colletotrichum gloeosporioides (strain Cg-14)</name>
    <name type="common">Anthracnose fungus</name>
    <name type="synonym">Glomerella cingulata</name>
    <dbReference type="NCBI Taxonomy" id="1237896"/>
    <lineage>
        <taxon>Eukaryota</taxon>
        <taxon>Fungi</taxon>
        <taxon>Dikarya</taxon>
        <taxon>Ascomycota</taxon>
        <taxon>Pezizomycotina</taxon>
        <taxon>Sordariomycetes</taxon>
        <taxon>Hypocreomycetidae</taxon>
        <taxon>Glomerellales</taxon>
        <taxon>Glomerellaceae</taxon>
        <taxon>Colletotrichum</taxon>
        <taxon>Colletotrichum gloeosporioides species complex</taxon>
    </lineage>
</organism>
<comment type="caution">
    <text evidence="1">The sequence shown here is derived from an EMBL/GenBank/DDBJ whole genome shotgun (WGS) entry which is preliminary data.</text>
</comment>
<sequence length="86" mass="9666">MPPDYLRAYGRFVEAIKVAVNEYNLSSGEVPLKFVGPILTPDNKIGEVRIVRDTEQEEDEDSEQAPFFVSDEGISTIDKTEIYLLG</sequence>
<dbReference type="EMBL" id="AMYD01001741">
    <property type="protein sequence ID" value="EQB51808.1"/>
    <property type="molecule type" value="Genomic_DNA"/>
</dbReference>
<evidence type="ECO:0000313" key="2">
    <source>
        <dbReference type="Proteomes" id="UP000015530"/>
    </source>
</evidence>